<sequence length="75" mass="8419">MGRTFRSNYTRREIIATALANQDNHLKSLKKKNTAKPVSENIKKVVETKQTKEVKKMDPVVVPIEPVASVDPLTS</sequence>
<proteinExistence type="predicted"/>
<dbReference type="EMBL" id="JADKFW010000009">
    <property type="protein sequence ID" value="MBK9718273.1"/>
    <property type="molecule type" value="Genomic_DNA"/>
</dbReference>
<organism evidence="1 2">
    <name type="scientific">Candidatus Defluviibacterium haderslevense</name>
    <dbReference type="NCBI Taxonomy" id="2981993"/>
    <lineage>
        <taxon>Bacteria</taxon>
        <taxon>Pseudomonadati</taxon>
        <taxon>Bacteroidota</taxon>
        <taxon>Saprospiria</taxon>
        <taxon>Saprospirales</taxon>
        <taxon>Saprospiraceae</taxon>
        <taxon>Candidatus Defluviibacterium</taxon>
    </lineage>
</organism>
<reference evidence="1 2" key="1">
    <citation type="submission" date="2020-10" db="EMBL/GenBank/DDBJ databases">
        <title>Connecting structure to function with the recovery of over 1000 high-quality activated sludge metagenome-assembled genomes encoding full-length rRNA genes using long-read sequencing.</title>
        <authorList>
            <person name="Singleton C.M."/>
            <person name="Petriglieri F."/>
            <person name="Kristensen J.M."/>
            <person name="Kirkegaard R.H."/>
            <person name="Michaelsen T.Y."/>
            <person name="Andersen M.H."/>
            <person name="Karst S.M."/>
            <person name="Dueholm M.S."/>
            <person name="Nielsen P.H."/>
            <person name="Albertsen M."/>
        </authorList>
    </citation>
    <scope>NUCLEOTIDE SEQUENCE [LARGE SCALE GENOMIC DNA]</scope>
    <source>
        <strain evidence="1">Ribe_18-Q3-R11-54_BAT3C.373</strain>
    </source>
</reference>
<comment type="caution">
    <text evidence="1">The sequence shown here is derived from an EMBL/GenBank/DDBJ whole genome shotgun (WGS) entry which is preliminary data.</text>
</comment>
<evidence type="ECO:0000313" key="1">
    <source>
        <dbReference type="EMBL" id="MBK9718273.1"/>
    </source>
</evidence>
<protein>
    <submittedName>
        <fullName evidence="1">Uncharacterized protein</fullName>
    </submittedName>
</protein>
<dbReference type="Proteomes" id="UP000808349">
    <property type="component" value="Unassembled WGS sequence"/>
</dbReference>
<accession>A0A9D7XI27</accession>
<name>A0A9D7XI27_9BACT</name>
<gene>
    <name evidence="1" type="ORF">IPO85_12335</name>
</gene>
<dbReference type="AlphaFoldDB" id="A0A9D7XI27"/>
<evidence type="ECO:0000313" key="2">
    <source>
        <dbReference type="Proteomes" id="UP000808349"/>
    </source>
</evidence>